<proteinExistence type="predicted"/>
<organism evidence="1 2">
    <name type="scientific">Hibiscus sabdariffa</name>
    <name type="common">roselle</name>
    <dbReference type="NCBI Taxonomy" id="183260"/>
    <lineage>
        <taxon>Eukaryota</taxon>
        <taxon>Viridiplantae</taxon>
        <taxon>Streptophyta</taxon>
        <taxon>Embryophyta</taxon>
        <taxon>Tracheophyta</taxon>
        <taxon>Spermatophyta</taxon>
        <taxon>Magnoliopsida</taxon>
        <taxon>eudicotyledons</taxon>
        <taxon>Gunneridae</taxon>
        <taxon>Pentapetalae</taxon>
        <taxon>rosids</taxon>
        <taxon>malvids</taxon>
        <taxon>Malvales</taxon>
        <taxon>Malvaceae</taxon>
        <taxon>Malvoideae</taxon>
        <taxon>Hibiscus</taxon>
    </lineage>
</organism>
<dbReference type="Pfam" id="PF14223">
    <property type="entry name" value="Retrotran_gag_2"/>
    <property type="match status" value="1"/>
</dbReference>
<sequence>MHKEGVSFVRRYCLLFKVDCAYSILGKSFDSLSKSKDDKEPLYDAKVDQTVTFAIVKSSTSKEAWDTLHTLYANKSHTKIFSLQNTLASVTKQSHSVAEYLRDIKNVVDELATAGAPMSDIELDVKILSGLGPEYDSISAVIQARDFPISYDDLYDKLITRELLRTHREHIKSSSPIIFILA</sequence>
<protein>
    <recommendedName>
        <fullName evidence="3">UBN2 domain-containing protein</fullName>
    </recommendedName>
</protein>
<comment type="caution">
    <text evidence="1">The sequence shown here is derived from an EMBL/GenBank/DDBJ whole genome shotgun (WGS) entry which is preliminary data.</text>
</comment>
<dbReference type="EMBL" id="JBBPBM010000003">
    <property type="protein sequence ID" value="KAK8593122.1"/>
    <property type="molecule type" value="Genomic_DNA"/>
</dbReference>
<keyword evidence="2" id="KW-1185">Reference proteome</keyword>
<accession>A0ABR2G231</accession>
<name>A0ABR2G231_9ROSI</name>
<dbReference type="PANTHER" id="PTHR47481">
    <property type="match status" value="1"/>
</dbReference>
<evidence type="ECO:0008006" key="3">
    <source>
        <dbReference type="Google" id="ProtNLM"/>
    </source>
</evidence>
<dbReference type="PANTHER" id="PTHR47481:SF21">
    <property type="entry name" value="BASIC-LEUCINE ZIPPER TRANSCRIPTION FACTOR Q-RELATED"/>
    <property type="match status" value="1"/>
</dbReference>
<evidence type="ECO:0000313" key="2">
    <source>
        <dbReference type="Proteomes" id="UP001472677"/>
    </source>
</evidence>
<evidence type="ECO:0000313" key="1">
    <source>
        <dbReference type="EMBL" id="KAK8593122.1"/>
    </source>
</evidence>
<gene>
    <name evidence="1" type="ORF">V6N12_045208</name>
</gene>
<reference evidence="1 2" key="1">
    <citation type="journal article" date="2024" name="G3 (Bethesda)">
        <title>Genome assembly of Hibiscus sabdariffa L. provides insights into metabolisms of medicinal natural products.</title>
        <authorList>
            <person name="Kim T."/>
        </authorList>
    </citation>
    <scope>NUCLEOTIDE SEQUENCE [LARGE SCALE GENOMIC DNA]</scope>
    <source>
        <strain evidence="1">TK-2024</strain>
        <tissue evidence="1">Old leaves</tissue>
    </source>
</reference>
<dbReference type="Proteomes" id="UP001472677">
    <property type="component" value="Unassembled WGS sequence"/>
</dbReference>